<keyword evidence="3" id="KW-1185">Reference proteome</keyword>
<reference evidence="3" key="1">
    <citation type="submission" date="2023-07" db="EMBL/GenBank/DDBJ databases">
        <title>Whole genome shotgun sequence of Streptomyces spororaveus NBRC 15456.</title>
        <authorList>
            <person name="Komaki H."/>
            <person name="Tamura T."/>
        </authorList>
    </citation>
    <scope>NUCLEOTIDE SEQUENCE [LARGE SCALE GENOMIC DNA]</scope>
    <source>
        <strain evidence="3">NBRC 15456</strain>
    </source>
</reference>
<organism evidence="2 3">
    <name type="scientific">Streptomyces spororaveus</name>
    <dbReference type="NCBI Taxonomy" id="284039"/>
    <lineage>
        <taxon>Bacteria</taxon>
        <taxon>Bacillati</taxon>
        <taxon>Actinomycetota</taxon>
        <taxon>Actinomycetes</taxon>
        <taxon>Kitasatosporales</taxon>
        <taxon>Streptomycetaceae</taxon>
        <taxon>Streptomyces</taxon>
    </lineage>
</organism>
<name>A0ABQ3T7R3_9ACTN</name>
<gene>
    <name evidence="2" type="ORF">Sspor_17630</name>
</gene>
<comment type="caution">
    <text evidence="2">The sequence shown here is derived from an EMBL/GenBank/DDBJ whole genome shotgun (WGS) entry which is preliminary data.</text>
</comment>
<accession>A0ABQ3T7R3</accession>
<evidence type="ECO:0000313" key="3">
    <source>
        <dbReference type="Proteomes" id="UP000608522"/>
    </source>
</evidence>
<dbReference type="EMBL" id="BNED01000005">
    <property type="protein sequence ID" value="GHI76202.1"/>
    <property type="molecule type" value="Genomic_DNA"/>
</dbReference>
<evidence type="ECO:0000256" key="1">
    <source>
        <dbReference type="SAM" id="MobiDB-lite"/>
    </source>
</evidence>
<feature type="region of interest" description="Disordered" evidence="1">
    <location>
        <begin position="1"/>
        <end position="29"/>
    </location>
</feature>
<sequence length="83" mass="9410">MVTRRHIGRAASLEADMEQKTVSPPDWTGFPPLEWAPRKVSDTPVYDALERQWLAEGREVPRRPSLPPGGLHRMDTGVLFHHA</sequence>
<feature type="region of interest" description="Disordered" evidence="1">
    <location>
        <begin position="59"/>
        <end position="83"/>
    </location>
</feature>
<dbReference type="Proteomes" id="UP000608522">
    <property type="component" value="Unassembled WGS sequence"/>
</dbReference>
<proteinExistence type="predicted"/>
<protein>
    <submittedName>
        <fullName evidence="2">Uncharacterized protein</fullName>
    </submittedName>
</protein>
<evidence type="ECO:0000313" key="2">
    <source>
        <dbReference type="EMBL" id="GHI76202.1"/>
    </source>
</evidence>